<proteinExistence type="predicted"/>
<dbReference type="GO" id="GO:0001669">
    <property type="term" value="C:acrosomal vesicle"/>
    <property type="evidence" value="ECO:0007669"/>
    <property type="project" value="UniProtKB-SubCell"/>
</dbReference>
<dbReference type="InterPro" id="IPR052472">
    <property type="entry name" value="MORN3"/>
</dbReference>
<evidence type="ECO:0000256" key="6">
    <source>
        <dbReference type="SAM" id="MobiDB-lite"/>
    </source>
</evidence>
<comment type="function">
    <text evidence="5">Assembles a suppression complex (suppresome) by tethering SIRT1 and MDM2 to regulate composite modifications of p53/TP53. Confers both deacetylation-mediated functional inactivation, by SIRT1, and ubiquitination-dependent degradation, by MDM2, of p53/TP53, promoting a proliferative and cell survival behaviors. May play a role in the regulation of spermatogenesis.</text>
</comment>
<dbReference type="SMART" id="SM00698">
    <property type="entry name" value="MORN"/>
    <property type="match status" value="4"/>
</dbReference>
<reference evidence="7 8" key="1">
    <citation type="journal article" date="2024" name="Nat. Commun.">
        <title>Phylogenomics reveals the evolutionary origins of lichenization in chlorophyte algae.</title>
        <authorList>
            <person name="Puginier C."/>
            <person name="Libourel C."/>
            <person name="Otte J."/>
            <person name="Skaloud P."/>
            <person name="Haon M."/>
            <person name="Grisel S."/>
            <person name="Petersen M."/>
            <person name="Berrin J.G."/>
            <person name="Delaux P.M."/>
            <person name="Dal Grande F."/>
            <person name="Keller J."/>
        </authorList>
    </citation>
    <scope>NUCLEOTIDE SEQUENCE [LARGE SCALE GENOMIC DNA]</scope>
    <source>
        <strain evidence="7 8">SAG 2043</strain>
    </source>
</reference>
<keyword evidence="3" id="KW-0968">Cytoplasmic vesicle</keyword>
<accession>A0AAW1PHZ1</accession>
<dbReference type="EMBL" id="JALJOR010000011">
    <property type="protein sequence ID" value="KAK9809031.1"/>
    <property type="molecule type" value="Genomic_DNA"/>
</dbReference>
<dbReference type="GO" id="GO:0016020">
    <property type="term" value="C:membrane"/>
    <property type="evidence" value="ECO:0007669"/>
    <property type="project" value="UniProtKB-ARBA"/>
</dbReference>
<name>A0AAW1PHZ1_9CHLO</name>
<dbReference type="SUPFAM" id="SSF47473">
    <property type="entry name" value="EF-hand"/>
    <property type="match status" value="1"/>
</dbReference>
<feature type="region of interest" description="Disordered" evidence="6">
    <location>
        <begin position="181"/>
        <end position="209"/>
    </location>
</feature>
<dbReference type="InterPro" id="IPR011992">
    <property type="entry name" value="EF-hand-dom_pair"/>
</dbReference>
<dbReference type="SUPFAM" id="SSF82185">
    <property type="entry name" value="Histone H3 K4-specific methyltransferase SET7/9 N-terminal domain"/>
    <property type="match status" value="1"/>
</dbReference>
<dbReference type="PANTHER" id="PTHR46511:SF1">
    <property type="entry name" value="MORN REPEAT-CONTAINING PROTEIN 3"/>
    <property type="match status" value="1"/>
</dbReference>
<sequence length="347" mass="38557">MAGAIAASITISGQEVHAISIPSQGQKASESVGKLKQETMQFLNEYMANHQLIADEVDLLEEAGCSGSRLQYEGEWFQGRREGQGSRWYHNGEVYTGQWQNNRRNGLGSMQYCNGDVYEGRWHDEQRQGPATYYYANGDIFMGSYAFDQREGLGTLYMPDRRKKFCAEYIAGKPMCGTWHGLEDHEMPRRQRSPSRPATTKAPAGQLPALDLKDPNQVLAEQITAVRQQRSLTAQVMRQVQKQQGTFNDIELQQLRNTFVMLASPPGHLAAGKLRRLAAAAGLDLASSRTARLLAAAEQNLDARGLVSYEDFLDAAVHMHDPLQSDTDDDSGMSDAETYVNDLNAST</sequence>
<feature type="region of interest" description="Disordered" evidence="6">
    <location>
        <begin position="323"/>
        <end position="347"/>
    </location>
</feature>
<dbReference type="Proteomes" id="UP001489004">
    <property type="component" value="Unassembled WGS sequence"/>
</dbReference>
<comment type="subcellular location">
    <subcellularLocation>
        <location evidence="1">Cytoplasmic vesicle</location>
        <location evidence="1">Secretory vesicle</location>
        <location evidence="1">Acrosome</location>
    </subcellularLocation>
</comment>
<evidence type="ECO:0000256" key="5">
    <source>
        <dbReference type="ARBA" id="ARBA00045851"/>
    </source>
</evidence>
<organism evidence="7 8">
    <name type="scientific">[Myrmecia] bisecta</name>
    <dbReference type="NCBI Taxonomy" id="41462"/>
    <lineage>
        <taxon>Eukaryota</taxon>
        <taxon>Viridiplantae</taxon>
        <taxon>Chlorophyta</taxon>
        <taxon>core chlorophytes</taxon>
        <taxon>Trebouxiophyceae</taxon>
        <taxon>Trebouxiales</taxon>
        <taxon>Trebouxiaceae</taxon>
        <taxon>Myrmecia</taxon>
    </lineage>
</organism>
<evidence type="ECO:0000256" key="1">
    <source>
        <dbReference type="ARBA" id="ARBA00004218"/>
    </source>
</evidence>
<dbReference type="InterPro" id="IPR003409">
    <property type="entry name" value="MORN"/>
</dbReference>
<dbReference type="PANTHER" id="PTHR46511">
    <property type="entry name" value="MORN REPEAT-CONTAINING PROTEIN 3"/>
    <property type="match status" value="1"/>
</dbReference>
<protein>
    <recommendedName>
        <fullName evidence="4">MORN repeat-containing protein 3</fullName>
    </recommendedName>
</protein>
<gene>
    <name evidence="7" type="ORF">WJX72_008188</name>
</gene>
<dbReference type="Gene3D" id="2.20.110.10">
    <property type="entry name" value="Histone H3 K4-specific methyltransferase SET7/9 N-terminal domain"/>
    <property type="match status" value="2"/>
</dbReference>
<keyword evidence="2" id="KW-0677">Repeat</keyword>
<evidence type="ECO:0000256" key="3">
    <source>
        <dbReference type="ARBA" id="ARBA00023329"/>
    </source>
</evidence>
<evidence type="ECO:0000313" key="7">
    <source>
        <dbReference type="EMBL" id="KAK9809031.1"/>
    </source>
</evidence>
<keyword evidence="8" id="KW-1185">Reference proteome</keyword>
<comment type="caution">
    <text evidence="7">The sequence shown here is derived from an EMBL/GenBank/DDBJ whole genome shotgun (WGS) entry which is preliminary data.</text>
</comment>
<dbReference type="AlphaFoldDB" id="A0AAW1PHZ1"/>
<evidence type="ECO:0000256" key="2">
    <source>
        <dbReference type="ARBA" id="ARBA00022737"/>
    </source>
</evidence>
<evidence type="ECO:0000313" key="8">
    <source>
        <dbReference type="Proteomes" id="UP001489004"/>
    </source>
</evidence>
<dbReference type="Pfam" id="PF02493">
    <property type="entry name" value="MORN"/>
    <property type="match status" value="4"/>
</dbReference>
<evidence type="ECO:0000256" key="4">
    <source>
        <dbReference type="ARBA" id="ARBA00039854"/>
    </source>
</evidence>